<dbReference type="GO" id="GO:0005886">
    <property type="term" value="C:plasma membrane"/>
    <property type="evidence" value="ECO:0007669"/>
    <property type="project" value="TreeGrafter"/>
</dbReference>
<dbReference type="GO" id="GO:0004383">
    <property type="term" value="F:guanylate cyclase activity"/>
    <property type="evidence" value="ECO:0007669"/>
    <property type="project" value="TreeGrafter"/>
</dbReference>
<keyword evidence="2 8" id="KW-0812">Transmembrane</keyword>
<keyword evidence="3" id="KW-0547">Nucleotide-binding</keyword>
<evidence type="ECO:0000259" key="12">
    <source>
        <dbReference type="PROSITE" id="PS51845"/>
    </source>
</evidence>
<dbReference type="PROSITE" id="PS50125">
    <property type="entry name" value="GUANYLATE_CYCLASE_2"/>
    <property type="match status" value="1"/>
</dbReference>
<dbReference type="Proteomes" id="UP001153069">
    <property type="component" value="Unassembled WGS sequence"/>
</dbReference>
<proteinExistence type="predicted"/>
<dbReference type="InterPro" id="IPR001054">
    <property type="entry name" value="A/G_cyclase"/>
</dbReference>
<dbReference type="GO" id="GO:0035556">
    <property type="term" value="P:intracellular signal transduction"/>
    <property type="evidence" value="ECO:0007669"/>
    <property type="project" value="InterPro"/>
</dbReference>
<evidence type="ECO:0000313" key="13">
    <source>
        <dbReference type="EMBL" id="CAB9522520.1"/>
    </source>
</evidence>
<feature type="region of interest" description="Disordered" evidence="7">
    <location>
        <begin position="1294"/>
        <end position="1313"/>
    </location>
</feature>
<dbReference type="OrthoDB" id="546632at2759"/>
<feature type="signal peptide" evidence="9">
    <location>
        <begin position="1"/>
        <end position="28"/>
    </location>
</feature>
<keyword evidence="13" id="KW-0675">Receptor</keyword>
<feature type="transmembrane region" description="Helical" evidence="8">
    <location>
        <begin position="539"/>
        <end position="560"/>
    </location>
</feature>
<dbReference type="Pfam" id="PF00211">
    <property type="entry name" value="Guanylate_cyc"/>
    <property type="match status" value="1"/>
</dbReference>
<dbReference type="PROSITE" id="PS51845">
    <property type="entry name" value="PDEASE_I_2"/>
    <property type="match status" value="1"/>
</dbReference>
<evidence type="ECO:0000256" key="3">
    <source>
        <dbReference type="ARBA" id="ARBA00022741"/>
    </source>
</evidence>
<evidence type="ECO:0000256" key="5">
    <source>
        <dbReference type="ARBA" id="ARBA00023136"/>
    </source>
</evidence>
<evidence type="ECO:0000259" key="10">
    <source>
        <dbReference type="PROSITE" id="PS50125"/>
    </source>
</evidence>
<comment type="caution">
    <text evidence="13">The sequence shown here is derived from an EMBL/GenBank/DDBJ whole genome shotgun (WGS) entry which is preliminary data.</text>
</comment>
<feature type="domain" description="Guanylate cyclase" evidence="10">
    <location>
        <begin position="812"/>
        <end position="946"/>
    </location>
</feature>
<evidence type="ECO:0000256" key="9">
    <source>
        <dbReference type="SAM" id="SignalP"/>
    </source>
</evidence>
<dbReference type="InterPro" id="IPR050401">
    <property type="entry name" value="Cyclic_nucleotide_synthase"/>
</dbReference>
<keyword evidence="5 8" id="KW-0472">Membrane</keyword>
<reference evidence="13" key="1">
    <citation type="submission" date="2020-06" db="EMBL/GenBank/DDBJ databases">
        <authorList>
            <consortium name="Plant Systems Biology data submission"/>
        </authorList>
    </citation>
    <scope>NUCLEOTIDE SEQUENCE</scope>
    <source>
        <strain evidence="13">D6</strain>
    </source>
</reference>
<feature type="domain" description="G-protein coupled receptors family 3 profile" evidence="11">
    <location>
        <begin position="536"/>
        <end position="793"/>
    </location>
</feature>
<comment type="subcellular location">
    <subcellularLocation>
        <location evidence="1">Membrane</location>
        <topology evidence="1">Multi-pass membrane protein</topology>
    </subcellularLocation>
</comment>
<feature type="transmembrane region" description="Helical" evidence="8">
    <location>
        <begin position="708"/>
        <end position="726"/>
    </location>
</feature>
<name>A0A9N8HRU4_9STRA</name>
<feature type="domain" description="PDEase" evidence="12">
    <location>
        <begin position="1037"/>
        <end position="1274"/>
    </location>
</feature>
<dbReference type="Gene3D" id="1.10.1300.10">
    <property type="entry name" value="3'5'-cyclic nucleotide phosphodiesterase, catalytic domain"/>
    <property type="match status" value="1"/>
</dbReference>
<keyword evidence="4 8" id="KW-1133">Transmembrane helix</keyword>
<sequence length="1454" mass="162778">MLFPQPSSSLSIALLISSLLPWFGLVGASLVPCNQTEECEATLGTGSMCGEGGLCTNTFYNGGCLKSVLPDWNKTRICNSQDPPEAEALGYCIQSPMGYTEVRLAARTWESANLMAWILQIVLSEMLDIPTSIETGLPEVNMNFYDAQSGNEFWKAVASPDLVEMSFSAQVGDCVQSTHDPNNYQGCFHVYPELWPDDLSKKLEFEGVEPFQDNGLMGENAMFMPKFALEQHPSLGTYIGLRGQKNRRKIAETFKRPTRWAQYCREVSLTSCAESDPIAQRAPETEEEEISFFVEGLYSGHFRHTEESNCDKYPASCTGHYVDFGCEWPSYSQQQAHHLDIAFAFEGPEANGGYPHQEAVQIWAAANATKSPVAMYWWNPEPLPELYIGTDAEFTRILFPAPTQECVDHRVDHHLLCEPEATIEEKMGDPMGVCDTYPRALKIGMSTGLVLISEDPSVDEEFWSPAHEVASSFRVDNLQMDQIFKYWHQRSSDPGNFDPRAGVCQWVGENLELLQAFIPASHPRVVKEVDTHGESLFKAALAIAIMAAVLVSVSIAITFTKRKTKVIYYAQSEFLFLIQVGMLLAVGSAVTWSLSPSSVTCGLTIWLTNIGYVLQLVPLWIRISAINQLAASGKQMQRVRLNIWKLYAVVAAAASLVAVFLLVWTLVDPPQEQFQYKLTDLVTPAGDTVVQAFDYCGSENDFWYFVQMGWKGAVLIPACLIAFLTLRVKEDLNDTRSLAVMLFIRIFFLIASLCAGLLMQEANAASDLMGCWSLLISLDTILSLAVYILPKFWDSGENLEAEPLPDVFVHTTVALLDITGFTAWSSVREPVQVFQLLEQLFQNFDQIAQENGVYKVETVRESYVAATGIPKPQSDHAVLMARFVGQCMKKMPKYLRKLEIQFGPDTSDMSLRAGLHSGPVTGGFLKGKGSRFQLFGDTVSTAFLIQRYSVSGRIHLSEETAALLVKAGRKPWVMEREDMVNTVEKGELKTYWLIKGGQFSGLDYQDCSVFAASSVAGSSDADGEEELESLQRWIEWNVEVFKGILKQILARRAALLRGSSELFSKASTDISAGSTMPLEEVKEIIELPKFDRKAARRQRENDDVEVPEDVVQQLRLFITEVADLYNNDNPFHNFAHASYVVMAMTKYLNRIIAATEVDLGDNEERFRSSVQAALHDHTYGIASDPLTHFACLFSALIHDADHPGVPNDQLVKENETAARRYQNRSVAEQKSFDMGIDLLNEDRFEALRATICVSPREVSRFRALVVNSVMATDLGDKELKALRNGRWEKAFSNFGSDSSTTETFSGDEEKQSPVPKTLEAVNRKATIVIEHLIQAADVAHMSQHWMIYRKWNERLFREIYKAYREGRAENSPADGWYKGEIGFFDFYIIPLSQKLSDCGVFGPTSAENLNYARNNRNMWVKEGEAITAEMLAKVEREYMEDEPLLAGEVMGEIP</sequence>
<feature type="transmembrane region" description="Helical" evidence="8">
    <location>
        <begin position="572"/>
        <end position="594"/>
    </location>
</feature>
<dbReference type="GO" id="GO:0004930">
    <property type="term" value="F:G protein-coupled receptor activity"/>
    <property type="evidence" value="ECO:0007669"/>
    <property type="project" value="InterPro"/>
</dbReference>
<dbReference type="SMART" id="SM00044">
    <property type="entry name" value="CYCc"/>
    <property type="match status" value="1"/>
</dbReference>
<keyword evidence="6" id="KW-0456">Lyase</keyword>
<dbReference type="SUPFAM" id="SSF109604">
    <property type="entry name" value="HD-domain/PDEase-like"/>
    <property type="match status" value="1"/>
</dbReference>
<feature type="transmembrane region" description="Helical" evidence="8">
    <location>
        <begin position="606"/>
        <end position="625"/>
    </location>
</feature>
<dbReference type="CDD" id="cd07302">
    <property type="entry name" value="CHD"/>
    <property type="match status" value="1"/>
</dbReference>
<keyword evidence="9" id="KW-0732">Signal</keyword>
<dbReference type="PANTHER" id="PTHR11920:SF335">
    <property type="entry name" value="GUANYLATE CYCLASE"/>
    <property type="match status" value="1"/>
</dbReference>
<evidence type="ECO:0000256" key="7">
    <source>
        <dbReference type="SAM" id="MobiDB-lite"/>
    </source>
</evidence>
<dbReference type="Pfam" id="PF00003">
    <property type="entry name" value="7tm_3"/>
    <property type="match status" value="1"/>
</dbReference>
<gene>
    <name evidence="13" type="ORF">SEMRO_1311_G261770.1</name>
</gene>
<accession>A0A9N8HRU4</accession>
<keyword evidence="14" id="KW-1185">Reference proteome</keyword>
<protein>
    <submittedName>
        <fullName evidence="13">Receptor-type guanylate cyclase gcy</fullName>
    </submittedName>
</protein>
<dbReference type="GO" id="GO:0000166">
    <property type="term" value="F:nucleotide binding"/>
    <property type="evidence" value="ECO:0007669"/>
    <property type="project" value="UniProtKB-KW"/>
</dbReference>
<dbReference type="InterPro" id="IPR036971">
    <property type="entry name" value="PDEase_catalytic_dom_sf"/>
</dbReference>
<evidence type="ECO:0000256" key="6">
    <source>
        <dbReference type="ARBA" id="ARBA00023239"/>
    </source>
</evidence>
<dbReference type="PROSITE" id="PS50259">
    <property type="entry name" value="G_PROTEIN_RECEP_F3_4"/>
    <property type="match status" value="1"/>
</dbReference>
<dbReference type="InterPro" id="IPR029787">
    <property type="entry name" value="Nucleotide_cyclase"/>
</dbReference>
<feature type="transmembrane region" description="Helical" evidence="8">
    <location>
        <begin position="646"/>
        <end position="667"/>
    </location>
</feature>
<evidence type="ECO:0000259" key="11">
    <source>
        <dbReference type="PROSITE" id="PS50259"/>
    </source>
</evidence>
<evidence type="ECO:0000256" key="2">
    <source>
        <dbReference type="ARBA" id="ARBA00022692"/>
    </source>
</evidence>
<dbReference type="SUPFAM" id="SSF55073">
    <property type="entry name" value="Nucleotide cyclase"/>
    <property type="match status" value="1"/>
</dbReference>
<evidence type="ECO:0000256" key="1">
    <source>
        <dbReference type="ARBA" id="ARBA00004141"/>
    </source>
</evidence>
<dbReference type="InterPro" id="IPR017978">
    <property type="entry name" value="GPCR_3_C"/>
</dbReference>
<dbReference type="Gene3D" id="3.30.70.1230">
    <property type="entry name" value="Nucleotide cyclase"/>
    <property type="match status" value="1"/>
</dbReference>
<feature type="transmembrane region" description="Helical" evidence="8">
    <location>
        <begin position="738"/>
        <end position="760"/>
    </location>
</feature>
<dbReference type="GO" id="GO:0007168">
    <property type="term" value="P:receptor guanylyl cyclase signaling pathway"/>
    <property type="evidence" value="ECO:0007669"/>
    <property type="project" value="TreeGrafter"/>
</dbReference>
<evidence type="ECO:0000313" key="14">
    <source>
        <dbReference type="Proteomes" id="UP001153069"/>
    </source>
</evidence>
<evidence type="ECO:0000256" key="4">
    <source>
        <dbReference type="ARBA" id="ARBA00022989"/>
    </source>
</evidence>
<dbReference type="InterPro" id="IPR002073">
    <property type="entry name" value="PDEase_catalytic_dom"/>
</dbReference>
<dbReference type="GO" id="GO:0004016">
    <property type="term" value="F:adenylate cyclase activity"/>
    <property type="evidence" value="ECO:0007669"/>
    <property type="project" value="TreeGrafter"/>
</dbReference>
<dbReference type="EMBL" id="CAICTM010001309">
    <property type="protein sequence ID" value="CAB9522520.1"/>
    <property type="molecule type" value="Genomic_DNA"/>
</dbReference>
<dbReference type="Pfam" id="PF00233">
    <property type="entry name" value="PDEase_I"/>
    <property type="match status" value="1"/>
</dbReference>
<evidence type="ECO:0000256" key="8">
    <source>
        <dbReference type="SAM" id="Phobius"/>
    </source>
</evidence>
<feature type="compositionally biased region" description="Polar residues" evidence="7">
    <location>
        <begin position="1294"/>
        <end position="1304"/>
    </location>
</feature>
<organism evidence="13 14">
    <name type="scientific">Seminavis robusta</name>
    <dbReference type="NCBI Taxonomy" id="568900"/>
    <lineage>
        <taxon>Eukaryota</taxon>
        <taxon>Sar</taxon>
        <taxon>Stramenopiles</taxon>
        <taxon>Ochrophyta</taxon>
        <taxon>Bacillariophyta</taxon>
        <taxon>Bacillariophyceae</taxon>
        <taxon>Bacillariophycidae</taxon>
        <taxon>Naviculales</taxon>
        <taxon>Naviculaceae</taxon>
        <taxon>Seminavis</taxon>
    </lineage>
</organism>
<dbReference type="PANTHER" id="PTHR11920">
    <property type="entry name" value="GUANYLYL CYCLASE"/>
    <property type="match status" value="1"/>
</dbReference>
<dbReference type="GO" id="GO:0001653">
    <property type="term" value="F:peptide receptor activity"/>
    <property type="evidence" value="ECO:0007669"/>
    <property type="project" value="TreeGrafter"/>
</dbReference>
<feature type="chain" id="PRO_5040461744" evidence="9">
    <location>
        <begin position="29"/>
        <end position="1454"/>
    </location>
</feature>
<dbReference type="GO" id="GO:0004114">
    <property type="term" value="F:3',5'-cyclic-nucleotide phosphodiesterase activity"/>
    <property type="evidence" value="ECO:0007669"/>
    <property type="project" value="InterPro"/>
</dbReference>